<keyword evidence="3" id="KW-1185">Reference proteome</keyword>
<gene>
    <name evidence="2" type="ORF">OUZ56_008303</name>
</gene>
<dbReference type="Proteomes" id="UP001234178">
    <property type="component" value="Unassembled WGS sequence"/>
</dbReference>
<evidence type="ECO:0000313" key="3">
    <source>
        <dbReference type="Proteomes" id="UP001234178"/>
    </source>
</evidence>
<name>A0ABR0ACN7_9CRUS</name>
<organism evidence="2 3">
    <name type="scientific">Daphnia magna</name>
    <dbReference type="NCBI Taxonomy" id="35525"/>
    <lineage>
        <taxon>Eukaryota</taxon>
        <taxon>Metazoa</taxon>
        <taxon>Ecdysozoa</taxon>
        <taxon>Arthropoda</taxon>
        <taxon>Crustacea</taxon>
        <taxon>Branchiopoda</taxon>
        <taxon>Diplostraca</taxon>
        <taxon>Cladocera</taxon>
        <taxon>Anomopoda</taxon>
        <taxon>Daphniidae</taxon>
        <taxon>Daphnia</taxon>
    </lineage>
</organism>
<feature type="compositionally biased region" description="Low complexity" evidence="1">
    <location>
        <begin position="18"/>
        <end position="37"/>
    </location>
</feature>
<feature type="region of interest" description="Disordered" evidence="1">
    <location>
        <begin position="1"/>
        <end position="120"/>
    </location>
</feature>
<proteinExistence type="predicted"/>
<accession>A0ABR0ACN7</accession>
<evidence type="ECO:0000256" key="1">
    <source>
        <dbReference type="SAM" id="MobiDB-lite"/>
    </source>
</evidence>
<sequence>MNGEGATVATSGVERFFTSSTKNCNSNSSSSSSTSSSGRCHTTGPPLRRPPTDVDPVVMHPTINYKEKQAECPPIQMEPVDLSVNSRGGGHLLLTDTSSRRRSSRSPESRKRRSSPANGIIDLRVNKSEENAWPPCWADVTAIDAVGDRYKYRNWLEPLAAGHS</sequence>
<evidence type="ECO:0000313" key="2">
    <source>
        <dbReference type="EMBL" id="KAK4022859.1"/>
    </source>
</evidence>
<comment type="caution">
    <text evidence="2">The sequence shown here is derived from an EMBL/GenBank/DDBJ whole genome shotgun (WGS) entry which is preliminary data.</text>
</comment>
<feature type="compositionally biased region" description="Basic residues" evidence="1">
    <location>
        <begin position="100"/>
        <end position="114"/>
    </location>
</feature>
<reference evidence="2 3" key="1">
    <citation type="journal article" date="2023" name="Nucleic Acids Res.">
        <title>The hologenome of Daphnia magna reveals possible DNA methylation and microbiome-mediated evolution of the host genome.</title>
        <authorList>
            <person name="Chaturvedi A."/>
            <person name="Li X."/>
            <person name="Dhandapani V."/>
            <person name="Marshall H."/>
            <person name="Kissane S."/>
            <person name="Cuenca-Cambronero M."/>
            <person name="Asole G."/>
            <person name="Calvet F."/>
            <person name="Ruiz-Romero M."/>
            <person name="Marangio P."/>
            <person name="Guigo R."/>
            <person name="Rago D."/>
            <person name="Mirbahai L."/>
            <person name="Eastwood N."/>
            <person name="Colbourne J.K."/>
            <person name="Zhou J."/>
            <person name="Mallon E."/>
            <person name="Orsini L."/>
        </authorList>
    </citation>
    <scope>NUCLEOTIDE SEQUENCE [LARGE SCALE GENOMIC DNA]</scope>
    <source>
        <strain evidence="2">LRV0_1</strain>
    </source>
</reference>
<protein>
    <submittedName>
        <fullName evidence="2">Uncharacterized protein</fullName>
    </submittedName>
</protein>
<dbReference type="EMBL" id="JAOYFB010000037">
    <property type="protein sequence ID" value="KAK4022859.1"/>
    <property type="molecule type" value="Genomic_DNA"/>
</dbReference>